<evidence type="ECO:0000256" key="1">
    <source>
        <dbReference type="SAM" id="Phobius"/>
    </source>
</evidence>
<reference evidence="3" key="1">
    <citation type="submission" date="2021-02" db="EMBL/GenBank/DDBJ databases">
        <authorList>
            <person name="Dougan E. K."/>
            <person name="Rhodes N."/>
            <person name="Thang M."/>
            <person name="Chan C."/>
        </authorList>
    </citation>
    <scope>NUCLEOTIDE SEQUENCE</scope>
</reference>
<feature type="transmembrane region" description="Helical" evidence="1">
    <location>
        <begin position="163"/>
        <end position="182"/>
    </location>
</feature>
<feature type="transmembrane region" description="Helical" evidence="1">
    <location>
        <begin position="261"/>
        <end position="282"/>
    </location>
</feature>
<sequence length="629" mass="68597">CGIGWYSASSGQARCSPCGRGQITRESGAVNESECLCGSGSFMCGETTSCESCFEGLFCQEGLGPPVQLAGFWTKDASTGCDFSVLRCRNARECPQAALGTCADGREGIACNNCKARHYPRENGTCLPCGETDALPGVIAFVAIPIALLLLKMLRVEPSQVSFNLLTAAAVSSQLLVAIQTLGSIQQLSIEWQQPVLQLLELTKLLTFDLDFIRITCIYGTDSPVLKFASRLLACPLACACLLVSWCLSKMLGRPKPLDTVLNLCGLLIFAFYLSIALATLVPFQCAPNPDQTASMVSDPGIACYSSDEHAALLALAVCGLLSQPLAFLAVATYATIMYPWRVGSGRGLRLMNRYRFLFHRFKPERYKHGLFLLYRNSIVALLPVAVDVPGIQVPVMGTILLASLALQARTFPWRTEQANHVDLALTGLLIIVLLGAAPLLKLDETESVLSLGMFLCIPVVMILVVALLALLRAIVNHFRKRCQYGIFLCHHKGGAGSLCRLMKLLIARHSPIRVFLDCDQLENLDYLFDIVRTETKSVVVVLTTNLLSRSWCAGEITTAWKNNITTVPLQCDGFKLLDDEALKLIPTTWTPQQKQVLANYGVALGDVMSAYVWLQHNLAHLQMPRSGP</sequence>
<dbReference type="AlphaFoldDB" id="A0A812QPC5"/>
<organism evidence="3 4">
    <name type="scientific">Symbiodinium necroappetens</name>
    <dbReference type="NCBI Taxonomy" id="1628268"/>
    <lineage>
        <taxon>Eukaryota</taxon>
        <taxon>Sar</taxon>
        <taxon>Alveolata</taxon>
        <taxon>Dinophyceae</taxon>
        <taxon>Suessiales</taxon>
        <taxon>Symbiodiniaceae</taxon>
        <taxon>Symbiodinium</taxon>
    </lineage>
</organism>
<accession>A0A812QPC5</accession>
<dbReference type="PANTHER" id="PTHR11319:SF35">
    <property type="entry name" value="OUTER MEMBRANE PROTEIN PMPC-RELATED"/>
    <property type="match status" value="1"/>
</dbReference>
<feature type="non-terminal residue" evidence="3">
    <location>
        <position position="629"/>
    </location>
</feature>
<dbReference type="SUPFAM" id="SSF52200">
    <property type="entry name" value="Toll/Interleukin receptor TIR domain"/>
    <property type="match status" value="1"/>
</dbReference>
<feature type="transmembrane region" description="Helical" evidence="1">
    <location>
        <begin position="370"/>
        <end position="387"/>
    </location>
</feature>
<keyword evidence="4" id="KW-1185">Reference proteome</keyword>
<feature type="transmembrane region" description="Helical" evidence="1">
    <location>
        <begin position="134"/>
        <end position="151"/>
    </location>
</feature>
<feature type="transmembrane region" description="Helical" evidence="1">
    <location>
        <begin position="424"/>
        <end position="443"/>
    </location>
</feature>
<dbReference type="InterPro" id="IPR011641">
    <property type="entry name" value="Tyr-kin_ephrin_A/B_rcpt-like"/>
</dbReference>
<dbReference type="Pfam" id="PF07699">
    <property type="entry name" value="Ephrin_rec_like"/>
    <property type="match status" value="1"/>
</dbReference>
<feature type="transmembrane region" description="Helical" evidence="1">
    <location>
        <begin position="393"/>
        <end position="412"/>
    </location>
</feature>
<feature type="transmembrane region" description="Helical" evidence="1">
    <location>
        <begin position="311"/>
        <end position="337"/>
    </location>
</feature>
<comment type="caution">
    <text evidence="3">The sequence shown here is derived from an EMBL/GenBank/DDBJ whole genome shotgun (WGS) entry which is preliminary data.</text>
</comment>
<feature type="transmembrane region" description="Helical" evidence="1">
    <location>
        <begin position="228"/>
        <end position="249"/>
    </location>
</feature>
<feature type="non-terminal residue" evidence="3">
    <location>
        <position position="1"/>
    </location>
</feature>
<dbReference type="Proteomes" id="UP000601435">
    <property type="component" value="Unassembled WGS sequence"/>
</dbReference>
<name>A0A812QPC5_9DINO</name>
<feature type="domain" description="Tyrosine-protein kinase ephrin type A/B receptor-like" evidence="2">
    <location>
        <begin position="1"/>
        <end position="35"/>
    </location>
</feature>
<dbReference type="PANTHER" id="PTHR11319">
    <property type="entry name" value="G PROTEIN-COUPLED RECEPTOR-RELATED"/>
    <property type="match status" value="1"/>
</dbReference>
<evidence type="ECO:0000259" key="2">
    <source>
        <dbReference type="Pfam" id="PF07699"/>
    </source>
</evidence>
<evidence type="ECO:0000313" key="3">
    <source>
        <dbReference type="EMBL" id="CAE7397226.1"/>
    </source>
</evidence>
<proteinExistence type="predicted"/>
<protein>
    <submittedName>
        <fullName evidence="3">Tg protein</fullName>
    </submittedName>
</protein>
<dbReference type="EMBL" id="CAJNJA010017238">
    <property type="protein sequence ID" value="CAE7397226.1"/>
    <property type="molecule type" value="Genomic_DNA"/>
</dbReference>
<gene>
    <name evidence="3" type="primary">Tg</name>
    <name evidence="3" type="ORF">SNEC2469_LOCUS10843</name>
</gene>
<keyword evidence="1" id="KW-1133">Transmembrane helix</keyword>
<feature type="transmembrane region" description="Helical" evidence="1">
    <location>
        <begin position="449"/>
        <end position="472"/>
    </location>
</feature>
<dbReference type="InterPro" id="IPR035897">
    <property type="entry name" value="Toll_tir_struct_dom_sf"/>
</dbReference>
<evidence type="ECO:0000313" key="4">
    <source>
        <dbReference type="Proteomes" id="UP000601435"/>
    </source>
</evidence>
<keyword evidence="1" id="KW-0472">Membrane</keyword>
<keyword evidence="1" id="KW-0812">Transmembrane</keyword>
<dbReference type="OrthoDB" id="432745at2759"/>